<feature type="region of interest" description="Disordered" evidence="1">
    <location>
        <begin position="71"/>
        <end position="183"/>
    </location>
</feature>
<evidence type="ECO:0000313" key="3">
    <source>
        <dbReference type="Proteomes" id="UP000602510"/>
    </source>
</evidence>
<sequence>MKRVQEYQRLEMLRRLEDTEARTQHMLNEKESLVTRRKQLAIQTKIQRDPIMRTMENVKITKKWHQASKTIGKVLNGGNTNRSGGSANVSERPKSSSGIVGRQTSLPTLSQPTTPHDHPQSKVFQPPSPPPTRTAFKFSKETQQTQNGATGSGTAAQPYFSPYDAAPEAGLSKKDKHVQSAVF</sequence>
<proteinExistence type="predicted"/>
<evidence type="ECO:0000313" key="2">
    <source>
        <dbReference type="EMBL" id="KAF4034596.1"/>
    </source>
</evidence>
<dbReference type="AlphaFoldDB" id="A0A833WRB5"/>
<feature type="compositionally biased region" description="Polar residues" evidence="1">
    <location>
        <begin position="141"/>
        <end position="155"/>
    </location>
</feature>
<feature type="compositionally biased region" description="Polar residues" evidence="1">
    <location>
        <begin position="77"/>
        <end position="89"/>
    </location>
</feature>
<keyword evidence="3" id="KW-1185">Reference proteome</keyword>
<dbReference type="Proteomes" id="UP000602510">
    <property type="component" value="Unassembled WGS sequence"/>
</dbReference>
<evidence type="ECO:0000256" key="1">
    <source>
        <dbReference type="SAM" id="MobiDB-lite"/>
    </source>
</evidence>
<name>A0A833WRB5_PHYIN</name>
<protein>
    <submittedName>
        <fullName evidence="2">Uncharacterized protein</fullName>
    </submittedName>
</protein>
<reference evidence="2" key="1">
    <citation type="submission" date="2020-04" db="EMBL/GenBank/DDBJ databases">
        <title>Hybrid Assembly of Korean Phytophthora infestans isolates.</title>
        <authorList>
            <person name="Prokchorchik M."/>
            <person name="Lee Y."/>
            <person name="Seo J."/>
            <person name="Cho J.-H."/>
            <person name="Park Y.-E."/>
            <person name="Jang D.-C."/>
            <person name="Im J.-S."/>
            <person name="Choi J.-G."/>
            <person name="Park H.-J."/>
            <person name="Lee G.-B."/>
            <person name="Lee Y.-G."/>
            <person name="Hong S.-Y."/>
            <person name="Cho K."/>
            <person name="Sohn K.H."/>
        </authorList>
    </citation>
    <scope>NUCLEOTIDE SEQUENCE</scope>
    <source>
        <strain evidence="2">KR_1_A1</strain>
    </source>
</reference>
<accession>A0A833WRB5</accession>
<comment type="caution">
    <text evidence="2">The sequence shown here is derived from an EMBL/GenBank/DDBJ whole genome shotgun (WGS) entry which is preliminary data.</text>
</comment>
<gene>
    <name evidence="2" type="ORF">GN244_ATG13450</name>
</gene>
<feature type="compositionally biased region" description="Low complexity" evidence="1">
    <location>
        <begin position="103"/>
        <end position="114"/>
    </location>
</feature>
<dbReference type="EMBL" id="WSZM01000358">
    <property type="protein sequence ID" value="KAF4034596.1"/>
    <property type="molecule type" value="Genomic_DNA"/>
</dbReference>
<dbReference type="PANTHER" id="PTHR38019">
    <property type="entry name" value="KDA ANTIGEN P200, PUTATIVE-RELATED"/>
    <property type="match status" value="1"/>
</dbReference>
<organism evidence="2 3">
    <name type="scientific">Phytophthora infestans</name>
    <name type="common">Potato late blight agent</name>
    <name type="synonym">Botrytis infestans</name>
    <dbReference type="NCBI Taxonomy" id="4787"/>
    <lineage>
        <taxon>Eukaryota</taxon>
        <taxon>Sar</taxon>
        <taxon>Stramenopiles</taxon>
        <taxon>Oomycota</taxon>
        <taxon>Peronosporomycetes</taxon>
        <taxon>Peronosporales</taxon>
        <taxon>Peronosporaceae</taxon>
        <taxon>Phytophthora</taxon>
    </lineage>
</organism>
<dbReference type="PANTHER" id="PTHR38019:SF1">
    <property type="entry name" value="N-ACETYLTRANSFERASE DOMAIN-CONTAINING PROTEIN"/>
    <property type="match status" value="1"/>
</dbReference>